<evidence type="ECO:0000256" key="2">
    <source>
        <dbReference type="ARBA" id="ARBA00004752"/>
    </source>
</evidence>
<keyword evidence="7 9" id="KW-0067">ATP-binding</keyword>
<dbReference type="SUPFAM" id="SSF53244">
    <property type="entry name" value="MurD-like peptide ligases, peptide-binding domain"/>
    <property type="match status" value="1"/>
</dbReference>
<dbReference type="HAMAP" id="MF_00639">
    <property type="entry name" value="MurD"/>
    <property type="match status" value="1"/>
</dbReference>
<evidence type="ECO:0000256" key="7">
    <source>
        <dbReference type="ARBA" id="ARBA00022840"/>
    </source>
</evidence>
<keyword evidence="12" id="KW-1185">Reference proteome</keyword>
<dbReference type="EC" id="6.3.2.9" evidence="9"/>
<proteinExistence type="inferred from homology"/>
<comment type="similarity">
    <text evidence="9">Belongs to the MurCDEF family.</text>
</comment>
<dbReference type="InterPro" id="IPR018109">
    <property type="entry name" value="Folylpolyglutamate_synth_CS"/>
</dbReference>
<evidence type="ECO:0000256" key="1">
    <source>
        <dbReference type="ARBA" id="ARBA00004496"/>
    </source>
</evidence>
<dbReference type="GO" id="GO:0008764">
    <property type="term" value="F:UDP-N-acetylmuramoylalanine-D-glutamate ligase activity"/>
    <property type="evidence" value="ECO:0007669"/>
    <property type="project" value="UniProtKB-EC"/>
</dbReference>
<evidence type="ECO:0000256" key="3">
    <source>
        <dbReference type="ARBA" id="ARBA00022490"/>
    </source>
</evidence>
<keyword evidence="9" id="KW-0961">Cell wall biogenesis/degradation</keyword>
<protein>
    <recommendedName>
        <fullName evidence="9">UDP-N-acetylmuramoylalanine--D-glutamate ligase</fullName>
        <ecNumber evidence="9">6.3.2.9</ecNumber>
    </recommendedName>
    <alternativeName>
        <fullName evidence="9">D-glutamic acid-adding enzyme</fullName>
    </alternativeName>
    <alternativeName>
        <fullName evidence="9">UDP-N-acetylmuramoyl-L-alanyl-D-glutamate synthetase</fullName>
    </alternativeName>
</protein>
<evidence type="ECO:0000256" key="8">
    <source>
        <dbReference type="ARBA" id="ARBA00023306"/>
    </source>
</evidence>
<dbReference type="Gene3D" id="3.40.1190.10">
    <property type="entry name" value="Mur-like, catalytic domain"/>
    <property type="match status" value="1"/>
</dbReference>
<keyword evidence="3 9" id="KW-0963">Cytoplasm</keyword>
<reference evidence="11 12" key="1">
    <citation type="submission" date="2024-03" db="EMBL/GenBank/DDBJ databases">
        <title>Sulfurimonas sp. HSL3-1.</title>
        <authorList>
            <person name="Wang S."/>
        </authorList>
    </citation>
    <scope>NUCLEOTIDE SEQUENCE [LARGE SCALE GENOMIC DNA]</scope>
    <source>
        <strain evidence="11 12">HSL3-1</strain>
    </source>
</reference>
<comment type="pathway">
    <text evidence="2 9">Cell wall biogenesis; peptidoglycan biosynthesis.</text>
</comment>
<dbReference type="PROSITE" id="PS01011">
    <property type="entry name" value="FOLYLPOLYGLU_SYNT_1"/>
    <property type="match status" value="1"/>
</dbReference>
<feature type="domain" description="Mur ligase central" evidence="10">
    <location>
        <begin position="104"/>
        <end position="205"/>
    </location>
</feature>
<accession>A0ABZ3HAF7</accession>
<evidence type="ECO:0000259" key="10">
    <source>
        <dbReference type="Pfam" id="PF08245"/>
    </source>
</evidence>
<comment type="function">
    <text evidence="9">Cell wall formation. Catalyzes the addition of glutamate to the nucleotide precursor UDP-N-acetylmuramoyl-L-alanine (UMA).</text>
</comment>
<dbReference type="InterPro" id="IPR005762">
    <property type="entry name" value="MurD"/>
</dbReference>
<keyword evidence="5 9" id="KW-0132">Cell division</keyword>
<dbReference type="SUPFAM" id="SSF53623">
    <property type="entry name" value="MurD-like peptide ligases, catalytic domain"/>
    <property type="match status" value="1"/>
</dbReference>
<keyword evidence="4 9" id="KW-0436">Ligase</keyword>
<organism evidence="11 12">
    <name type="scientific">Sulfurimonas diazotrophicus</name>
    <dbReference type="NCBI Taxonomy" id="3131939"/>
    <lineage>
        <taxon>Bacteria</taxon>
        <taxon>Pseudomonadati</taxon>
        <taxon>Campylobacterota</taxon>
        <taxon>Epsilonproteobacteria</taxon>
        <taxon>Campylobacterales</taxon>
        <taxon>Sulfurimonadaceae</taxon>
        <taxon>Sulfurimonas</taxon>
    </lineage>
</organism>
<dbReference type="Proteomes" id="UP001447842">
    <property type="component" value="Chromosome"/>
</dbReference>
<comment type="catalytic activity">
    <reaction evidence="9">
        <text>UDP-N-acetyl-alpha-D-muramoyl-L-alanine + D-glutamate + ATP = UDP-N-acetyl-alpha-D-muramoyl-L-alanyl-D-glutamate + ADP + phosphate + H(+)</text>
        <dbReference type="Rhea" id="RHEA:16429"/>
        <dbReference type="ChEBI" id="CHEBI:15378"/>
        <dbReference type="ChEBI" id="CHEBI:29986"/>
        <dbReference type="ChEBI" id="CHEBI:30616"/>
        <dbReference type="ChEBI" id="CHEBI:43474"/>
        <dbReference type="ChEBI" id="CHEBI:83898"/>
        <dbReference type="ChEBI" id="CHEBI:83900"/>
        <dbReference type="ChEBI" id="CHEBI:456216"/>
        <dbReference type="EC" id="6.3.2.9"/>
    </reaction>
</comment>
<gene>
    <name evidence="9 11" type="primary">murD</name>
    <name evidence="11" type="ORF">WCY31_02180</name>
</gene>
<dbReference type="InterPro" id="IPR013221">
    <property type="entry name" value="Mur_ligase_cen"/>
</dbReference>
<dbReference type="InterPro" id="IPR036565">
    <property type="entry name" value="Mur-like_cat_sf"/>
</dbReference>
<dbReference type="Gene3D" id="3.90.190.20">
    <property type="entry name" value="Mur ligase, C-terminal domain"/>
    <property type="match status" value="1"/>
</dbReference>
<keyword evidence="9" id="KW-0573">Peptidoglycan synthesis</keyword>
<dbReference type="PANTHER" id="PTHR43692:SF1">
    <property type="entry name" value="UDP-N-ACETYLMURAMOYLALANINE--D-GLUTAMATE LIGASE"/>
    <property type="match status" value="1"/>
</dbReference>
<evidence type="ECO:0000256" key="5">
    <source>
        <dbReference type="ARBA" id="ARBA00022618"/>
    </source>
</evidence>
<feature type="binding site" evidence="9">
    <location>
        <begin position="106"/>
        <end position="112"/>
    </location>
    <ligand>
        <name>ATP</name>
        <dbReference type="ChEBI" id="CHEBI:30616"/>
    </ligand>
</feature>
<keyword evidence="6 9" id="KW-0547">Nucleotide-binding</keyword>
<evidence type="ECO:0000256" key="6">
    <source>
        <dbReference type="ARBA" id="ARBA00022741"/>
    </source>
</evidence>
<keyword evidence="8 9" id="KW-0131">Cell cycle</keyword>
<dbReference type="InterPro" id="IPR036615">
    <property type="entry name" value="Mur_ligase_C_dom_sf"/>
</dbReference>
<dbReference type="Pfam" id="PF08245">
    <property type="entry name" value="Mur_ligase_M"/>
    <property type="match status" value="1"/>
</dbReference>
<evidence type="ECO:0000313" key="12">
    <source>
        <dbReference type="Proteomes" id="UP001447842"/>
    </source>
</evidence>
<dbReference type="PANTHER" id="PTHR43692">
    <property type="entry name" value="UDP-N-ACETYLMURAMOYLALANINE--D-GLUTAMATE LIGASE"/>
    <property type="match status" value="1"/>
</dbReference>
<dbReference type="NCBIfam" id="TIGR01087">
    <property type="entry name" value="murD"/>
    <property type="match status" value="1"/>
</dbReference>
<comment type="subcellular location">
    <subcellularLocation>
        <location evidence="1 9">Cytoplasm</location>
    </subcellularLocation>
</comment>
<evidence type="ECO:0000313" key="11">
    <source>
        <dbReference type="EMBL" id="XAU15515.1"/>
    </source>
</evidence>
<keyword evidence="9" id="KW-0133">Cell shape</keyword>
<sequence length="412" mass="45621">MQHNRTSLFGYGVTTRAIAKTFGPCTFYDDHVHKPFTDEEGNRVRPTAEFDPRYSDLEIPSPGIPPEHPLIRQSEHLVSEYDLFLSPLARPPYTPEQKPFTVWITGTNGKTTTTQMLTHLLADKGALSGGNIGTPLAALDAASPLWVLETSSFTLHYTHEAKPDLYVVLPITPDHLSWHGSEQAYIDDKLKPLAQMREGETVLLPRAYADTPTDAFVIPYDDADDLAAFFGFETDHIHFKGPFLLDALLAMAVDRILFDRIDYAKMNAFVLDPHRQEEFSDAQNRLWVNDTKATNIDAALAAVRRYADRPIHLIVGGDDKGVDMTPLFEALTDVDVTLYTIGSNQAKLDALSARFGIPFESCGVLTEAVKRIADVHTLQSVALLSPACASLDQFPSYAVRGNTFKEAVSNLS</sequence>
<dbReference type="RefSeq" id="WP_345972956.1">
    <property type="nucleotide sequence ID" value="NZ_CP147920.1"/>
</dbReference>
<evidence type="ECO:0000256" key="4">
    <source>
        <dbReference type="ARBA" id="ARBA00022598"/>
    </source>
</evidence>
<name>A0ABZ3HAF7_9BACT</name>
<dbReference type="EMBL" id="CP147920">
    <property type="protein sequence ID" value="XAU15515.1"/>
    <property type="molecule type" value="Genomic_DNA"/>
</dbReference>
<evidence type="ECO:0000256" key="9">
    <source>
        <dbReference type="HAMAP-Rule" id="MF_00639"/>
    </source>
</evidence>